<reference evidence="3 4" key="1">
    <citation type="journal article" date="2019" name="Int. J. Syst. Evol. Microbiol.">
        <title>The Global Catalogue of Microorganisms (GCM) 10K type strain sequencing project: providing services to taxonomists for standard genome sequencing and annotation.</title>
        <authorList>
            <consortium name="The Broad Institute Genomics Platform"/>
            <consortium name="The Broad Institute Genome Sequencing Center for Infectious Disease"/>
            <person name="Wu L."/>
            <person name="Ma J."/>
        </authorList>
    </citation>
    <scope>NUCLEOTIDE SEQUENCE [LARGE SCALE GENOMIC DNA]</scope>
    <source>
        <strain evidence="3 4">JCM 19585</strain>
    </source>
</reference>
<keyword evidence="1" id="KW-1133">Transmembrane helix</keyword>
<comment type="caution">
    <text evidence="3">The sequence shown here is derived from an EMBL/GenBank/DDBJ whole genome shotgun (WGS) entry which is preliminary data.</text>
</comment>
<feature type="domain" description="DUF8153" evidence="2">
    <location>
        <begin position="22"/>
        <end position="109"/>
    </location>
</feature>
<evidence type="ECO:0000313" key="3">
    <source>
        <dbReference type="EMBL" id="GGL37119.1"/>
    </source>
</evidence>
<name>A0A830FB02_9EURY</name>
<dbReference type="Pfam" id="PF26480">
    <property type="entry name" value="DUF8153"/>
    <property type="match status" value="1"/>
</dbReference>
<dbReference type="EMBL" id="BMPF01000003">
    <property type="protein sequence ID" value="GGL37119.1"/>
    <property type="molecule type" value="Genomic_DNA"/>
</dbReference>
<dbReference type="OrthoDB" id="377981at2157"/>
<dbReference type="AlphaFoldDB" id="A0A830FB02"/>
<gene>
    <name evidence="3" type="ORF">GCM10009037_20830</name>
</gene>
<dbReference type="RefSeq" id="WP_188883689.1">
    <property type="nucleotide sequence ID" value="NZ_BMPF01000003.1"/>
</dbReference>
<accession>A0A830FB02</accession>
<proteinExistence type="predicted"/>
<dbReference type="InterPro" id="IPR058466">
    <property type="entry name" value="DUF8153"/>
</dbReference>
<sequence>MHPALRYVASLCVALILTLPIAAFTTANRFLVVSLLPLYWTVASLTLAHRHALLSIPRDAAPARKRGALVGGVGALTGGFLLQTSIPAGAAGLGLLLLGTVSTVADVDDR</sequence>
<organism evidence="3 4">
    <name type="scientific">Halarchaeum grantii</name>
    <dbReference type="NCBI Taxonomy" id="1193105"/>
    <lineage>
        <taxon>Archaea</taxon>
        <taxon>Methanobacteriati</taxon>
        <taxon>Methanobacteriota</taxon>
        <taxon>Stenosarchaea group</taxon>
        <taxon>Halobacteria</taxon>
        <taxon>Halobacteriales</taxon>
        <taxon>Halobacteriaceae</taxon>
    </lineage>
</organism>
<keyword evidence="4" id="KW-1185">Reference proteome</keyword>
<dbReference type="Proteomes" id="UP000628840">
    <property type="component" value="Unassembled WGS sequence"/>
</dbReference>
<protein>
    <recommendedName>
        <fullName evidence="2">DUF8153 domain-containing protein</fullName>
    </recommendedName>
</protein>
<feature type="transmembrane region" description="Helical" evidence="1">
    <location>
        <begin position="7"/>
        <end position="24"/>
    </location>
</feature>
<keyword evidence="1" id="KW-0812">Transmembrane</keyword>
<feature type="transmembrane region" description="Helical" evidence="1">
    <location>
        <begin position="30"/>
        <end position="48"/>
    </location>
</feature>
<evidence type="ECO:0000313" key="4">
    <source>
        <dbReference type="Proteomes" id="UP000628840"/>
    </source>
</evidence>
<keyword evidence="1" id="KW-0472">Membrane</keyword>
<evidence type="ECO:0000259" key="2">
    <source>
        <dbReference type="Pfam" id="PF26480"/>
    </source>
</evidence>
<evidence type="ECO:0000256" key="1">
    <source>
        <dbReference type="SAM" id="Phobius"/>
    </source>
</evidence>
<feature type="transmembrane region" description="Helical" evidence="1">
    <location>
        <begin position="69"/>
        <end position="98"/>
    </location>
</feature>